<keyword evidence="6" id="KW-1185">Reference proteome</keyword>
<comment type="similarity">
    <text evidence="1">Belongs to the HipA Ser/Thr kinase family.</text>
</comment>
<dbReference type="Pfam" id="PF07804">
    <property type="entry name" value="HipA_C"/>
    <property type="match status" value="1"/>
</dbReference>
<dbReference type="AlphaFoldDB" id="K6ZJ05"/>
<dbReference type="STRING" id="1121922.GCA_000428905_01723"/>
<name>K6ZJ05_9ALTE</name>
<evidence type="ECO:0000313" key="6">
    <source>
        <dbReference type="Proteomes" id="UP000006251"/>
    </source>
</evidence>
<dbReference type="OrthoDB" id="9805913at2"/>
<dbReference type="Gene3D" id="1.10.1070.20">
    <property type="match status" value="1"/>
</dbReference>
<sequence length="338" mass="37793">MSQRLGTISLSPKGNESPYSSYFLKTMFGISQLPKNGLRVQGDAQTFNDLAPEYTEGNSVSGAQKKLLMSLVNGVLVPVKKNGQFIVKPAPDDFPHLPENEHCIMQLAKVIGFDVAQNALVPFENGELAYLTKRFDRLKDAKRLFIEDAASLCLVAPVNKGSDALSYEFTLNTLFTVSGQNRGVTLNGFRQVLFAYIVGNNDLHLKNLSLFRKPNSQSHYMTNFTPVYDVLSVAPYPKYYGDDLSLSLLNSELEAVFSEAYEQYGYYTGYDFIKFGQQIGLSNSATKKLIKQLCSKVENAYEYIINASQCPDDMKRVIKLHIAEKLGRLSRPYPVNLV</sequence>
<evidence type="ECO:0000256" key="2">
    <source>
        <dbReference type="ARBA" id="ARBA00022679"/>
    </source>
</evidence>
<evidence type="ECO:0000313" key="5">
    <source>
        <dbReference type="EMBL" id="GAC30302.1"/>
    </source>
</evidence>
<dbReference type="EMBL" id="BAEQ01000054">
    <property type="protein sequence ID" value="GAC30302.1"/>
    <property type="molecule type" value="Genomic_DNA"/>
</dbReference>
<dbReference type="GO" id="GO:0004674">
    <property type="term" value="F:protein serine/threonine kinase activity"/>
    <property type="evidence" value="ECO:0007669"/>
    <property type="project" value="TreeGrafter"/>
</dbReference>
<evidence type="ECO:0000256" key="3">
    <source>
        <dbReference type="ARBA" id="ARBA00022777"/>
    </source>
</evidence>
<accession>K6ZJ05</accession>
<proteinExistence type="inferred from homology"/>
<reference evidence="6" key="1">
    <citation type="journal article" date="2014" name="Environ. Microbiol.">
        <title>Comparative genomics of the marine bacterial genus Glaciecola reveals the high degree of genomic diversity and genomic characteristic for cold adaptation.</title>
        <authorList>
            <person name="Qin Q.L."/>
            <person name="Xie B.B."/>
            <person name="Yu Y."/>
            <person name="Shu Y.L."/>
            <person name="Rong J.C."/>
            <person name="Zhang Y.J."/>
            <person name="Zhao D.L."/>
            <person name="Chen X.L."/>
            <person name="Zhang X.Y."/>
            <person name="Chen B."/>
            <person name="Zhou B.C."/>
            <person name="Zhang Y.Z."/>
        </authorList>
    </citation>
    <scope>NUCLEOTIDE SEQUENCE [LARGE SCALE GENOMIC DNA]</scope>
    <source>
        <strain evidence="6">ACAM 615</strain>
    </source>
</reference>
<dbReference type="PANTHER" id="PTHR37419">
    <property type="entry name" value="SERINE/THREONINE-PROTEIN KINASE TOXIN HIPA"/>
    <property type="match status" value="1"/>
</dbReference>
<dbReference type="Proteomes" id="UP000006251">
    <property type="component" value="Unassembled WGS sequence"/>
</dbReference>
<feature type="domain" description="HipA-like C-terminal" evidence="4">
    <location>
        <begin position="59"/>
        <end position="300"/>
    </location>
</feature>
<dbReference type="PANTHER" id="PTHR37419:SF6">
    <property type="entry name" value="KINASE HI_0665-RELATED"/>
    <property type="match status" value="1"/>
</dbReference>
<dbReference type="GO" id="GO:0005829">
    <property type="term" value="C:cytosol"/>
    <property type="evidence" value="ECO:0007669"/>
    <property type="project" value="TreeGrafter"/>
</dbReference>
<gene>
    <name evidence="5" type="ORF">GPAL_3454</name>
</gene>
<dbReference type="InterPro" id="IPR012893">
    <property type="entry name" value="HipA-like_C"/>
</dbReference>
<evidence type="ECO:0000259" key="4">
    <source>
        <dbReference type="Pfam" id="PF07804"/>
    </source>
</evidence>
<dbReference type="RefSeq" id="WP_006014175.1">
    <property type="nucleotide sequence ID" value="NZ_AUAV01000008.1"/>
</dbReference>
<protein>
    <recommendedName>
        <fullName evidence="4">HipA-like C-terminal domain-containing protein</fullName>
    </recommendedName>
</protein>
<keyword evidence="2" id="KW-0808">Transferase</keyword>
<dbReference type="InterPro" id="IPR052028">
    <property type="entry name" value="HipA_Ser/Thr_kinase"/>
</dbReference>
<evidence type="ECO:0000256" key="1">
    <source>
        <dbReference type="ARBA" id="ARBA00010164"/>
    </source>
</evidence>
<organism evidence="5 6">
    <name type="scientific">Brumicola pallidula DSM 14239 = ACAM 615</name>
    <dbReference type="NCBI Taxonomy" id="1121922"/>
    <lineage>
        <taxon>Bacteria</taxon>
        <taxon>Pseudomonadati</taxon>
        <taxon>Pseudomonadota</taxon>
        <taxon>Gammaproteobacteria</taxon>
        <taxon>Alteromonadales</taxon>
        <taxon>Alteromonadaceae</taxon>
        <taxon>Brumicola</taxon>
    </lineage>
</organism>
<comment type="caution">
    <text evidence="5">The sequence shown here is derived from an EMBL/GenBank/DDBJ whole genome shotgun (WGS) entry which is preliminary data.</text>
</comment>
<keyword evidence="3" id="KW-0418">Kinase</keyword>